<evidence type="ECO:0000259" key="3">
    <source>
        <dbReference type="Pfam" id="PF00881"/>
    </source>
</evidence>
<dbReference type="PANTHER" id="PTHR43673">
    <property type="entry name" value="NAD(P)H NITROREDUCTASE YDGI-RELATED"/>
    <property type="match status" value="1"/>
</dbReference>
<dbReference type="Pfam" id="PF00881">
    <property type="entry name" value="Nitroreductase"/>
    <property type="match status" value="1"/>
</dbReference>
<feature type="domain" description="Nitroreductase" evidence="3">
    <location>
        <begin position="9"/>
        <end position="179"/>
    </location>
</feature>
<keyword evidence="2" id="KW-0560">Oxidoreductase</keyword>
<evidence type="ECO:0000256" key="2">
    <source>
        <dbReference type="ARBA" id="ARBA00023002"/>
    </source>
</evidence>
<proteinExistence type="inferred from homology"/>
<evidence type="ECO:0000313" key="4">
    <source>
        <dbReference type="EMBL" id="AQS85872.1"/>
    </source>
</evidence>
<evidence type="ECO:0000256" key="1">
    <source>
        <dbReference type="ARBA" id="ARBA00007118"/>
    </source>
</evidence>
<dbReference type="EMBL" id="CP014692">
    <property type="protein sequence ID" value="AQS85872.1"/>
    <property type="molecule type" value="Genomic_DNA"/>
</dbReference>
<dbReference type="Proteomes" id="UP000188937">
    <property type="component" value="Chromosome"/>
</dbReference>
<dbReference type="KEGG" id="aace:A0U92_15105"/>
<dbReference type="InterPro" id="IPR029479">
    <property type="entry name" value="Nitroreductase"/>
</dbReference>
<dbReference type="CDD" id="cd02137">
    <property type="entry name" value="MhqN-like"/>
    <property type="match status" value="1"/>
</dbReference>
<comment type="similarity">
    <text evidence="1">Belongs to the nitroreductase family.</text>
</comment>
<organism evidence="4 5">
    <name type="scientific">Acetobacter aceti</name>
    <dbReference type="NCBI Taxonomy" id="435"/>
    <lineage>
        <taxon>Bacteria</taxon>
        <taxon>Pseudomonadati</taxon>
        <taxon>Pseudomonadota</taxon>
        <taxon>Alphaproteobacteria</taxon>
        <taxon>Acetobacterales</taxon>
        <taxon>Acetobacteraceae</taxon>
        <taxon>Acetobacter</taxon>
        <taxon>Acetobacter subgen. Acetobacter</taxon>
    </lineage>
</organism>
<gene>
    <name evidence="4" type="ORF">A0U92_15105</name>
</gene>
<dbReference type="GO" id="GO:0016491">
    <property type="term" value="F:oxidoreductase activity"/>
    <property type="evidence" value="ECO:0007669"/>
    <property type="project" value="UniProtKB-KW"/>
</dbReference>
<name>A0A1U9KJ80_ACEAC</name>
<dbReference type="InterPro" id="IPR000415">
    <property type="entry name" value="Nitroreductase-like"/>
</dbReference>
<dbReference type="AlphaFoldDB" id="A0A1U9KJ80"/>
<accession>A0A1U9KJ80</accession>
<evidence type="ECO:0000313" key="5">
    <source>
        <dbReference type="Proteomes" id="UP000188937"/>
    </source>
</evidence>
<dbReference type="SUPFAM" id="SSF55469">
    <property type="entry name" value="FMN-dependent nitroreductase-like"/>
    <property type="match status" value="1"/>
</dbReference>
<dbReference type="Gene3D" id="3.40.109.10">
    <property type="entry name" value="NADH Oxidase"/>
    <property type="match status" value="1"/>
</dbReference>
<protein>
    <submittedName>
        <fullName evidence="4">Reductase DrgA</fullName>
    </submittedName>
</protein>
<keyword evidence="5" id="KW-1185">Reference proteome</keyword>
<dbReference type="RefSeq" id="WP_077813879.1">
    <property type="nucleotide sequence ID" value="NZ_CP014692.1"/>
</dbReference>
<sequence length="204" mass="22735">MTLDVASAILKRRATKQFDARHPMSAQDLETILGLARRMPTAFNIQNWRFVAVTDPDLRREIRKVAWDQPQVTDASVLLILCADIKAWEKSPERYWANAAPATRDIMVGAIDQYYRGREQVQRDEGMRSCGMAAGAIMLLAESMGYGTCPMDGFDFDAVGKLIRLPEDHEIVMFVAIGKPAEAPYPTGGILPSSEIIVTDRFGE</sequence>
<reference evidence="4 5" key="1">
    <citation type="submission" date="2016-03" db="EMBL/GenBank/DDBJ databases">
        <title>Acetic acid bacteria sequencing.</title>
        <authorList>
            <person name="Brandt J."/>
            <person name="Jakob F."/>
            <person name="Vogel R.F."/>
        </authorList>
    </citation>
    <scope>NUCLEOTIDE SEQUENCE [LARGE SCALE GENOMIC DNA]</scope>
    <source>
        <strain evidence="4 5">TMW2.1153</strain>
    </source>
</reference>
<dbReference type="STRING" id="435.A0U92_15105"/>
<dbReference type="OrthoDB" id="9784375at2"/>